<dbReference type="CDD" id="cd00093">
    <property type="entry name" value="HTH_XRE"/>
    <property type="match status" value="1"/>
</dbReference>
<sequence>MINLKSKLRIRREEKKVTLREVASILDVDTVTYFYYETGKRNVPNEIVDKLMKYFEINEKEKKEFFLPNNFSVCKTAV</sequence>
<comment type="caution">
    <text evidence="2">The sequence shown here is derived from an EMBL/GenBank/DDBJ whole genome shotgun (WGS) entry which is preliminary data.</text>
</comment>
<dbReference type="SMART" id="SM00530">
    <property type="entry name" value="HTH_XRE"/>
    <property type="match status" value="1"/>
</dbReference>
<evidence type="ECO:0000313" key="2">
    <source>
        <dbReference type="EMBL" id="MBC3798465.1"/>
    </source>
</evidence>
<dbReference type="Proteomes" id="UP000653358">
    <property type="component" value="Unassembled WGS sequence"/>
</dbReference>
<dbReference type="SUPFAM" id="SSF47413">
    <property type="entry name" value="lambda repressor-like DNA-binding domains"/>
    <property type="match status" value="1"/>
</dbReference>
<proteinExistence type="predicted"/>
<keyword evidence="3" id="KW-1185">Reference proteome</keyword>
<evidence type="ECO:0000259" key="1">
    <source>
        <dbReference type="PROSITE" id="PS50943"/>
    </source>
</evidence>
<dbReference type="InterPro" id="IPR001387">
    <property type="entry name" value="Cro/C1-type_HTH"/>
</dbReference>
<gene>
    <name evidence="2" type="ORF">GH807_15635</name>
</gene>
<accession>A0ABR6WPP6</accession>
<dbReference type="Pfam" id="PF01381">
    <property type="entry name" value="HTH_3"/>
    <property type="match status" value="1"/>
</dbReference>
<reference evidence="2 3" key="1">
    <citation type="journal article" date="2020" name="mSystems">
        <title>Defining Genomic and Predicted Metabolic Features of the Acetobacterium Genus.</title>
        <authorList>
            <person name="Ross D.E."/>
            <person name="Marshall C.W."/>
            <person name="Gulliver D."/>
            <person name="May H.D."/>
            <person name="Norman R.S."/>
        </authorList>
    </citation>
    <scope>NUCLEOTIDE SEQUENCE [LARGE SCALE GENOMIC DNA]</scope>
    <source>
        <strain evidence="2 3">DSM 9173</strain>
    </source>
</reference>
<dbReference type="InterPro" id="IPR010982">
    <property type="entry name" value="Lambda_DNA-bd_dom_sf"/>
</dbReference>
<dbReference type="EMBL" id="WJBB01000030">
    <property type="protein sequence ID" value="MBC3798465.1"/>
    <property type="molecule type" value="Genomic_DNA"/>
</dbReference>
<evidence type="ECO:0000313" key="3">
    <source>
        <dbReference type="Proteomes" id="UP000653358"/>
    </source>
</evidence>
<dbReference type="PROSITE" id="PS50943">
    <property type="entry name" value="HTH_CROC1"/>
    <property type="match status" value="1"/>
</dbReference>
<feature type="domain" description="HTH cro/C1-type" evidence="1">
    <location>
        <begin position="8"/>
        <end position="62"/>
    </location>
</feature>
<name>A0ABR6WPP6_9FIRM</name>
<organism evidence="2 3">
    <name type="scientific">Acetobacterium tundrae</name>
    <dbReference type="NCBI Taxonomy" id="132932"/>
    <lineage>
        <taxon>Bacteria</taxon>
        <taxon>Bacillati</taxon>
        <taxon>Bacillota</taxon>
        <taxon>Clostridia</taxon>
        <taxon>Eubacteriales</taxon>
        <taxon>Eubacteriaceae</taxon>
        <taxon>Acetobacterium</taxon>
    </lineage>
</organism>
<dbReference type="Gene3D" id="1.10.260.40">
    <property type="entry name" value="lambda repressor-like DNA-binding domains"/>
    <property type="match status" value="1"/>
</dbReference>
<protein>
    <submittedName>
        <fullName evidence="2">Helix-turn-helix domain-containing protein</fullName>
    </submittedName>
</protein>